<feature type="repeat" description="PPR" evidence="2">
    <location>
        <begin position="329"/>
        <end position="363"/>
    </location>
</feature>
<dbReference type="PANTHER" id="PTHR47926:SF382">
    <property type="entry name" value="PENTACOTRIPEPTIDE-REPEAT REGION OF PRORP DOMAIN-CONTAINING PROTEIN"/>
    <property type="match status" value="1"/>
</dbReference>
<dbReference type="FunFam" id="1.25.40.10:FF:000381">
    <property type="entry name" value="Pentatricopeptide repeat-containing protein"/>
    <property type="match status" value="1"/>
</dbReference>
<feature type="repeat" description="PPR" evidence="2">
    <location>
        <begin position="563"/>
        <end position="597"/>
    </location>
</feature>
<protein>
    <recommendedName>
        <fullName evidence="5">Pentatricopeptide repeat-containing protein</fullName>
    </recommendedName>
</protein>
<sequence length="952" mass="107004">MATFPFQLHSSIVASTVATEAESKKGRCDQKKGEESRTRWQLDQEELWNDLFSNPSLWYDCRPKKTNPKYPDFRHKTSRQALWLNNKYKPEWVESRLPSLYDPGGSKDTHNRVDEQLKRKYKEWGGDKLSPSIDTHLRNLCRHGRLEDAVEMLSDIEKPLAVTTYRTLIYKSGRRKSISLVRKVEAHILLYAQTELDGELGITLVVALAKCGEIKDARELLVKSHCNDVIAWTAVLTACVEYGQPAEALKLWPHMEDDGIEPNTYSFVALFKACAMSEDLDLGRNLHSRAHKKELVSDTFVRSALIDMYRKVGTISEAEEVFNEQFDYDPVTWTTMIAAYVEHGMVEKALHAYRQMFVEGIDVDPLTYFNALQACILLAEKEEPIEVNGQYIKSMALDIGRAIHADSRRDGYEHNRFLSATLLSMYAKCGAFAEAEAVLSAIGEYDLAVWRTMLSAYIDGGNEENALRLYSHMERTEKHSDPLLYTLAFEACTLLAEKEDSSLSGMVDRKIAALEIGNTIAEDAGTGSFLADTSVGTALITMYANCGVLGQAEASFCALLHRNTTSWTAMMSAYVEWEEAEKALRLYSLMKHELSCPDEFILALAFGACATLAEKETGCLLEGRFIKRKALEIGRALHAEAKLRCLASQDIIETAILSMYRKCGAIEEVSEFFSGISHPVVAQWNEILSAYVEYDQAAKAVDLYGQIQENKALRDSTTFIIGLQACQKFRSLEFCKQLHFEIVSSGYDQIPRVLASLLHTYGSCGSIADAQAIFEKMNEQECGVVQWNAYISAHAAIGNSNGALNAFEGMKLAHIPPNEETFLTVMSACIEAGFLTKGIQYFESMISEYNLSPNLQHYAIIFELLGRAGQLERIKKMIETLKIQIPVTIWLNLLASCQTQRNVELAKLAFKSAVEIQPELSDSYILMESIYAEAGMEECVIEVQKLRRKHCK</sequence>
<name>A0A8T2URD3_CERRI</name>
<dbReference type="Proteomes" id="UP000825935">
    <property type="component" value="Chromosome 5"/>
</dbReference>
<evidence type="ECO:0000313" key="4">
    <source>
        <dbReference type="Proteomes" id="UP000825935"/>
    </source>
</evidence>
<dbReference type="GO" id="GO:0048731">
    <property type="term" value="P:system development"/>
    <property type="evidence" value="ECO:0007669"/>
    <property type="project" value="UniProtKB-ARBA"/>
</dbReference>
<dbReference type="PANTHER" id="PTHR47926">
    <property type="entry name" value="PENTATRICOPEPTIDE REPEAT-CONTAINING PROTEIN"/>
    <property type="match status" value="1"/>
</dbReference>
<organism evidence="3 4">
    <name type="scientific">Ceratopteris richardii</name>
    <name type="common">Triangle waterfern</name>
    <dbReference type="NCBI Taxonomy" id="49495"/>
    <lineage>
        <taxon>Eukaryota</taxon>
        <taxon>Viridiplantae</taxon>
        <taxon>Streptophyta</taxon>
        <taxon>Embryophyta</taxon>
        <taxon>Tracheophyta</taxon>
        <taxon>Polypodiopsida</taxon>
        <taxon>Polypodiidae</taxon>
        <taxon>Polypodiales</taxon>
        <taxon>Pteridineae</taxon>
        <taxon>Pteridaceae</taxon>
        <taxon>Parkerioideae</taxon>
        <taxon>Ceratopteris</taxon>
    </lineage>
</organism>
<dbReference type="Pfam" id="PF13041">
    <property type="entry name" value="PPR_2"/>
    <property type="match status" value="2"/>
</dbReference>
<dbReference type="EMBL" id="CM035410">
    <property type="protein sequence ID" value="KAH7436445.1"/>
    <property type="molecule type" value="Genomic_DNA"/>
</dbReference>
<reference evidence="3" key="1">
    <citation type="submission" date="2021-08" db="EMBL/GenBank/DDBJ databases">
        <title>WGS assembly of Ceratopteris richardii.</title>
        <authorList>
            <person name="Marchant D.B."/>
            <person name="Chen G."/>
            <person name="Jenkins J."/>
            <person name="Shu S."/>
            <person name="Leebens-Mack J."/>
            <person name="Grimwood J."/>
            <person name="Schmutz J."/>
            <person name="Soltis P."/>
            <person name="Soltis D."/>
            <person name="Chen Z.-H."/>
        </authorList>
    </citation>
    <scope>NUCLEOTIDE SEQUENCE</scope>
    <source>
        <strain evidence="3">Whitten #5841</strain>
        <tissue evidence="3">Leaf</tissue>
    </source>
</reference>
<dbReference type="SUPFAM" id="SSF48452">
    <property type="entry name" value="TPR-like"/>
    <property type="match status" value="1"/>
</dbReference>
<proteinExistence type="predicted"/>
<dbReference type="InterPro" id="IPR002885">
    <property type="entry name" value="PPR_rpt"/>
</dbReference>
<feature type="repeat" description="PPR" evidence="2">
    <location>
        <begin position="228"/>
        <end position="262"/>
    </location>
</feature>
<dbReference type="NCBIfam" id="TIGR00756">
    <property type="entry name" value="PPR"/>
    <property type="match status" value="4"/>
</dbReference>
<evidence type="ECO:0000256" key="2">
    <source>
        <dbReference type="PROSITE-ProRule" id="PRU00708"/>
    </source>
</evidence>
<gene>
    <name evidence="3" type="ORF">KP509_05G020600</name>
</gene>
<dbReference type="AlphaFoldDB" id="A0A8T2URD3"/>
<dbReference type="Pfam" id="PF13812">
    <property type="entry name" value="PPR_3"/>
    <property type="match status" value="1"/>
</dbReference>
<keyword evidence="1" id="KW-0677">Repeat</keyword>
<dbReference type="EMBL" id="CM035410">
    <property type="protein sequence ID" value="KAH7436446.1"/>
    <property type="molecule type" value="Genomic_DNA"/>
</dbReference>
<dbReference type="PROSITE" id="PS51375">
    <property type="entry name" value="PPR"/>
    <property type="match status" value="4"/>
</dbReference>
<accession>A0A8T2URD3</accession>
<dbReference type="Pfam" id="PF01535">
    <property type="entry name" value="PPR"/>
    <property type="match status" value="4"/>
</dbReference>
<keyword evidence="4" id="KW-1185">Reference proteome</keyword>
<dbReference type="Gene3D" id="1.25.40.10">
    <property type="entry name" value="Tetratricopeptide repeat domain"/>
    <property type="match status" value="6"/>
</dbReference>
<dbReference type="GO" id="GO:0003723">
    <property type="term" value="F:RNA binding"/>
    <property type="evidence" value="ECO:0007669"/>
    <property type="project" value="InterPro"/>
</dbReference>
<dbReference type="FunFam" id="1.25.40.10:FF:000158">
    <property type="entry name" value="pentatricopeptide repeat-containing protein At2g33680"/>
    <property type="match status" value="1"/>
</dbReference>
<dbReference type="GO" id="GO:0009451">
    <property type="term" value="P:RNA modification"/>
    <property type="evidence" value="ECO:0007669"/>
    <property type="project" value="InterPro"/>
</dbReference>
<evidence type="ECO:0000313" key="3">
    <source>
        <dbReference type="EMBL" id="KAH7436446.1"/>
    </source>
</evidence>
<evidence type="ECO:0000256" key="1">
    <source>
        <dbReference type="ARBA" id="ARBA00022737"/>
    </source>
</evidence>
<dbReference type="InterPro" id="IPR046960">
    <property type="entry name" value="PPR_At4g14850-like_plant"/>
</dbReference>
<dbReference type="OrthoDB" id="1078367at2759"/>
<comment type="caution">
    <text evidence="3">The sequence shown here is derived from an EMBL/GenBank/DDBJ whole genome shotgun (WGS) entry which is preliminary data.</text>
</comment>
<evidence type="ECO:0008006" key="5">
    <source>
        <dbReference type="Google" id="ProtNLM"/>
    </source>
</evidence>
<feature type="repeat" description="PPR" evidence="2">
    <location>
        <begin position="446"/>
        <end position="480"/>
    </location>
</feature>
<dbReference type="InterPro" id="IPR011990">
    <property type="entry name" value="TPR-like_helical_dom_sf"/>
</dbReference>